<dbReference type="InterPro" id="IPR029064">
    <property type="entry name" value="Ribosomal_eL30-like_sf"/>
</dbReference>
<feature type="chain" id="PRO_5035838983" description="tRNA/rRNA methyltransferase SpoU type domain-containing protein" evidence="3">
    <location>
        <begin position="18"/>
        <end position="332"/>
    </location>
</feature>
<dbReference type="Gene3D" id="3.30.1330.30">
    <property type="match status" value="1"/>
</dbReference>
<keyword evidence="6" id="KW-1185">Reference proteome</keyword>
<dbReference type="FunFam" id="3.40.1280.10:FF:000027">
    <property type="entry name" value="Putative tRNA/rRNA methyltransferase YsgA"/>
    <property type="match status" value="1"/>
</dbReference>
<dbReference type="Gene3D" id="3.40.1280.10">
    <property type="match status" value="1"/>
</dbReference>
<dbReference type="PANTHER" id="PTHR43191">
    <property type="entry name" value="RRNA METHYLTRANSFERASE 3"/>
    <property type="match status" value="1"/>
</dbReference>
<dbReference type="EMBL" id="JAGYWB010000015">
    <property type="protein sequence ID" value="KAI0498129.1"/>
    <property type="molecule type" value="Genomic_DNA"/>
</dbReference>
<dbReference type="GO" id="GO:0006396">
    <property type="term" value="P:RNA processing"/>
    <property type="evidence" value="ECO:0007669"/>
    <property type="project" value="InterPro"/>
</dbReference>
<reference evidence="5" key="1">
    <citation type="journal article" date="2022" name="Front. Genet.">
        <title>Chromosome-Scale Assembly of the Dendrobium nobile Genome Provides Insights Into the Molecular Mechanism of the Biosynthesis of the Medicinal Active Ingredient of Dendrobium.</title>
        <authorList>
            <person name="Xu Q."/>
            <person name="Niu S.-C."/>
            <person name="Li K.-L."/>
            <person name="Zheng P.-J."/>
            <person name="Zhang X.-J."/>
            <person name="Jia Y."/>
            <person name="Liu Y."/>
            <person name="Niu Y.-X."/>
            <person name="Yu L.-H."/>
            <person name="Chen D.-F."/>
            <person name="Zhang G.-Q."/>
        </authorList>
    </citation>
    <scope>NUCLEOTIDE SEQUENCE</scope>
    <source>
        <tissue evidence="5">Leaf</tissue>
    </source>
</reference>
<dbReference type="OrthoDB" id="270651at2759"/>
<keyword evidence="2" id="KW-0808">Transferase</keyword>
<dbReference type="CDD" id="cd18095">
    <property type="entry name" value="SpoU-like_rRNA-MTase"/>
    <property type="match status" value="1"/>
</dbReference>
<dbReference type="SUPFAM" id="SSF75217">
    <property type="entry name" value="alpha/beta knot"/>
    <property type="match status" value="1"/>
</dbReference>
<name>A0A8T3AP30_DENNO</name>
<evidence type="ECO:0000256" key="1">
    <source>
        <dbReference type="ARBA" id="ARBA00022603"/>
    </source>
</evidence>
<evidence type="ECO:0000259" key="4">
    <source>
        <dbReference type="Pfam" id="PF00588"/>
    </source>
</evidence>
<protein>
    <recommendedName>
        <fullName evidence="4">tRNA/rRNA methyltransferase SpoU type domain-containing protein</fullName>
    </recommendedName>
</protein>
<keyword evidence="1" id="KW-0489">Methyltransferase</keyword>
<dbReference type="Pfam" id="PF00588">
    <property type="entry name" value="SpoU_methylase"/>
    <property type="match status" value="1"/>
</dbReference>
<organism evidence="5 6">
    <name type="scientific">Dendrobium nobile</name>
    <name type="common">Orchid</name>
    <dbReference type="NCBI Taxonomy" id="94219"/>
    <lineage>
        <taxon>Eukaryota</taxon>
        <taxon>Viridiplantae</taxon>
        <taxon>Streptophyta</taxon>
        <taxon>Embryophyta</taxon>
        <taxon>Tracheophyta</taxon>
        <taxon>Spermatophyta</taxon>
        <taxon>Magnoliopsida</taxon>
        <taxon>Liliopsida</taxon>
        <taxon>Asparagales</taxon>
        <taxon>Orchidaceae</taxon>
        <taxon>Epidendroideae</taxon>
        <taxon>Malaxideae</taxon>
        <taxon>Dendrobiinae</taxon>
        <taxon>Dendrobium</taxon>
    </lineage>
</organism>
<accession>A0A8T3AP30</accession>
<dbReference type="InterPro" id="IPR029026">
    <property type="entry name" value="tRNA_m1G_MTases_N"/>
</dbReference>
<feature type="domain" description="tRNA/rRNA methyltransferase SpoU type" evidence="4">
    <location>
        <begin position="176"/>
        <end position="324"/>
    </location>
</feature>
<dbReference type="GO" id="GO:0008173">
    <property type="term" value="F:RNA methyltransferase activity"/>
    <property type="evidence" value="ECO:0007669"/>
    <property type="project" value="InterPro"/>
</dbReference>
<dbReference type="SUPFAM" id="SSF55315">
    <property type="entry name" value="L30e-like"/>
    <property type="match status" value="1"/>
</dbReference>
<feature type="signal peptide" evidence="3">
    <location>
        <begin position="1"/>
        <end position="17"/>
    </location>
</feature>
<dbReference type="GO" id="GO:0032259">
    <property type="term" value="P:methylation"/>
    <property type="evidence" value="ECO:0007669"/>
    <property type="project" value="UniProtKB-KW"/>
</dbReference>
<keyword evidence="3" id="KW-0732">Signal</keyword>
<evidence type="ECO:0000313" key="6">
    <source>
        <dbReference type="Proteomes" id="UP000829196"/>
    </source>
</evidence>
<dbReference type="SMR" id="A0A8T3AP30"/>
<evidence type="ECO:0000256" key="3">
    <source>
        <dbReference type="SAM" id="SignalP"/>
    </source>
</evidence>
<evidence type="ECO:0000313" key="5">
    <source>
        <dbReference type="EMBL" id="KAI0498129.1"/>
    </source>
</evidence>
<dbReference type="InterPro" id="IPR001537">
    <property type="entry name" value="SpoU_MeTrfase"/>
</dbReference>
<sequence>MASLLQPLLCVTAPADAGRYCTGGDNGGSNELSSPEGLRKKKLTTTRLSSTSNPFVKHCVKLRLSSSYRRSCGYALVVGLIPITEVCRFQELNNEELSSIECLLLLDGMERPELFNLPSTSIVHVSPHVMKKLSGVQSVDSTEAVAIMKIPRSFFDMLGEHKEAVYPSWFRLPNRILVLDGIQDPGNVGTLLRSSLAFKWDLVFLLPGCCDPFNEKALRAARGASFQIPIISGNWLHLEALASRFQMKMLAGHPDNYAEASSQISLLSAKLAKSLANRPICLVLGSEGHGLSPEALQSCELVGIPMAGMFESLNVSVAGGIFLYMLQPEKYR</sequence>
<evidence type="ECO:0000256" key="2">
    <source>
        <dbReference type="ARBA" id="ARBA00022679"/>
    </source>
</evidence>
<comment type="caution">
    <text evidence="5">The sequence shown here is derived from an EMBL/GenBank/DDBJ whole genome shotgun (WGS) entry which is preliminary data.</text>
</comment>
<dbReference type="AlphaFoldDB" id="A0A8T3AP30"/>
<proteinExistence type="predicted"/>
<dbReference type="InterPro" id="IPR029028">
    <property type="entry name" value="Alpha/beta_knot_MTases"/>
</dbReference>
<dbReference type="Proteomes" id="UP000829196">
    <property type="component" value="Unassembled WGS sequence"/>
</dbReference>
<dbReference type="InterPro" id="IPR051259">
    <property type="entry name" value="rRNA_Methyltransferase"/>
</dbReference>
<dbReference type="GO" id="GO:0003723">
    <property type="term" value="F:RNA binding"/>
    <property type="evidence" value="ECO:0007669"/>
    <property type="project" value="InterPro"/>
</dbReference>
<gene>
    <name evidence="5" type="ORF">KFK09_021370</name>
</gene>
<dbReference type="PANTHER" id="PTHR43191:SF2">
    <property type="entry name" value="RRNA METHYLTRANSFERASE 3, MITOCHONDRIAL"/>
    <property type="match status" value="1"/>
</dbReference>